<gene>
    <name evidence="3" type="ORF">BKP35_10270</name>
</gene>
<protein>
    <recommendedName>
        <fullName evidence="2">Alkyl hydroperoxide reductase subunit C/ Thiol specific antioxidant domain-containing protein</fullName>
    </recommendedName>
</protein>
<proteinExistence type="predicted"/>
<dbReference type="OrthoDB" id="9812811at2"/>
<name>A0A1S2LL53_9BACI</name>
<keyword evidence="1" id="KW-1015">Disulfide bond</keyword>
<dbReference type="InterPro" id="IPR000866">
    <property type="entry name" value="AhpC/TSA"/>
</dbReference>
<dbReference type="SUPFAM" id="SSF52833">
    <property type="entry name" value="Thioredoxin-like"/>
    <property type="match status" value="1"/>
</dbReference>
<reference evidence="3 4" key="1">
    <citation type="submission" date="2016-10" db="EMBL/GenBank/DDBJ databases">
        <title>Draft genome sequences of four alkaliphilic bacteria belonging to the Anaerobacillus genus.</title>
        <authorList>
            <person name="Bassil N.M."/>
            <person name="Lloyd J.R."/>
        </authorList>
    </citation>
    <scope>NUCLEOTIDE SEQUENCE [LARGE SCALE GENOMIC DNA]</scope>
    <source>
        <strain evidence="3 4">DSM 15340</strain>
    </source>
</reference>
<dbReference type="EMBL" id="MLQQ01000018">
    <property type="protein sequence ID" value="OIJ12940.1"/>
    <property type="molecule type" value="Genomic_DNA"/>
</dbReference>
<keyword evidence="4" id="KW-1185">Reference proteome</keyword>
<dbReference type="InterPro" id="IPR036249">
    <property type="entry name" value="Thioredoxin-like_sf"/>
</dbReference>
<dbReference type="GO" id="GO:0016209">
    <property type="term" value="F:antioxidant activity"/>
    <property type="evidence" value="ECO:0007669"/>
    <property type="project" value="InterPro"/>
</dbReference>
<dbReference type="Proteomes" id="UP000180098">
    <property type="component" value="Unassembled WGS sequence"/>
</dbReference>
<accession>A0A1S2LL53</accession>
<dbReference type="GO" id="GO:0016491">
    <property type="term" value="F:oxidoreductase activity"/>
    <property type="evidence" value="ECO:0007669"/>
    <property type="project" value="InterPro"/>
</dbReference>
<evidence type="ECO:0000313" key="4">
    <source>
        <dbReference type="Proteomes" id="UP000180098"/>
    </source>
</evidence>
<comment type="caution">
    <text evidence="3">The sequence shown here is derived from an EMBL/GenBank/DDBJ whole genome shotgun (WGS) entry which is preliminary data.</text>
</comment>
<dbReference type="Gene3D" id="3.40.30.10">
    <property type="entry name" value="Glutaredoxin"/>
    <property type="match status" value="1"/>
</dbReference>
<feature type="domain" description="Alkyl hydroperoxide reductase subunit C/ Thiol specific antioxidant" evidence="2">
    <location>
        <begin position="50"/>
        <end position="90"/>
    </location>
</feature>
<evidence type="ECO:0000313" key="3">
    <source>
        <dbReference type="EMBL" id="OIJ12940.1"/>
    </source>
</evidence>
<evidence type="ECO:0000256" key="1">
    <source>
        <dbReference type="ARBA" id="ARBA00023157"/>
    </source>
</evidence>
<organism evidence="3 4">
    <name type="scientific">Anaerobacillus arseniciselenatis</name>
    <dbReference type="NCBI Taxonomy" id="85682"/>
    <lineage>
        <taxon>Bacteria</taxon>
        <taxon>Bacillati</taxon>
        <taxon>Bacillota</taxon>
        <taxon>Bacilli</taxon>
        <taxon>Bacillales</taxon>
        <taxon>Bacillaceae</taxon>
        <taxon>Anaerobacillus</taxon>
    </lineage>
</organism>
<evidence type="ECO:0000259" key="2">
    <source>
        <dbReference type="Pfam" id="PF00578"/>
    </source>
</evidence>
<dbReference type="Pfam" id="PF00578">
    <property type="entry name" value="AhpC-TSA"/>
    <property type="match status" value="1"/>
</dbReference>
<dbReference type="AlphaFoldDB" id="A0A1S2LL53"/>
<sequence>MQGRRIKKFHSTIIYNVFGDNSIVKLRAKNVIERGVIMPKGATETSTLKVGDQAPDFTAKAHGDRMVSLSDYRGKQNVFLCFYPLDWTPV</sequence>